<dbReference type="OrthoDB" id="2789810at2759"/>
<evidence type="ECO:0008006" key="3">
    <source>
        <dbReference type="Google" id="ProtNLM"/>
    </source>
</evidence>
<organism evidence="1 2">
    <name type="scientific">Collybiopsis luxurians FD-317 M1</name>
    <dbReference type="NCBI Taxonomy" id="944289"/>
    <lineage>
        <taxon>Eukaryota</taxon>
        <taxon>Fungi</taxon>
        <taxon>Dikarya</taxon>
        <taxon>Basidiomycota</taxon>
        <taxon>Agaricomycotina</taxon>
        <taxon>Agaricomycetes</taxon>
        <taxon>Agaricomycetidae</taxon>
        <taxon>Agaricales</taxon>
        <taxon>Marasmiineae</taxon>
        <taxon>Omphalotaceae</taxon>
        <taxon>Collybiopsis</taxon>
        <taxon>Collybiopsis luxurians</taxon>
    </lineage>
</organism>
<dbReference type="AlphaFoldDB" id="A0A0D0AWX9"/>
<sequence>MNSLPVEIIDYILAYLADVPQKTSNVSLANLALVSPVLLQRSRGFFFHSVSINPDNIEKLSDLLGSPNQTVSKHVRTVRVDGKWTSGESLQQSIAIAIGNKVDSLSMHNFAFQSLPSDFLSEFSTLTTLELANTTFISVSQMMGILSGFRNLQSASLFDIIWNDPSSDTLDTTYPFDVPSSLTKLSLERCYKRDVMGCLLSLHPPPLIRDLNLGLVSPSDAEAIGKYIAHLGPSLSSLSLGFSSLDAGGDAEDFYNHCPLSLNTGLESIHFDRLVYMGEYRLTISYPWIAKILSTLCSPLLTCVCFSIYLPAIDPLSCLFDLYWSELDQVLAQRQGVADLSRFECVRFWLYFDEELGHGVLDSVIEKIQGHLPLCSQRGILRFVTRVIENLGKE</sequence>
<evidence type="ECO:0000313" key="2">
    <source>
        <dbReference type="Proteomes" id="UP000053593"/>
    </source>
</evidence>
<accession>A0A0D0AWX9</accession>
<proteinExistence type="predicted"/>
<dbReference type="InterPro" id="IPR032675">
    <property type="entry name" value="LRR_dom_sf"/>
</dbReference>
<dbReference type="HOGENOM" id="CLU_036316_4_2_1"/>
<evidence type="ECO:0000313" key="1">
    <source>
        <dbReference type="EMBL" id="KIK55055.1"/>
    </source>
</evidence>
<dbReference type="SUPFAM" id="SSF52047">
    <property type="entry name" value="RNI-like"/>
    <property type="match status" value="1"/>
</dbReference>
<reference evidence="1 2" key="1">
    <citation type="submission" date="2014-04" db="EMBL/GenBank/DDBJ databases">
        <title>Evolutionary Origins and Diversification of the Mycorrhizal Mutualists.</title>
        <authorList>
            <consortium name="DOE Joint Genome Institute"/>
            <consortium name="Mycorrhizal Genomics Consortium"/>
            <person name="Kohler A."/>
            <person name="Kuo A."/>
            <person name="Nagy L.G."/>
            <person name="Floudas D."/>
            <person name="Copeland A."/>
            <person name="Barry K.W."/>
            <person name="Cichocki N."/>
            <person name="Veneault-Fourrey C."/>
            <person name="LaButti K."/>
            <person name="Lindquist E.A."/>
            <person name="Lipzen A."/>
            <person name="Lundell T."/>
            <person name="Morin E."/>
            <person name="Murat C."/>
            <person name="Riley R."/>
            <person name="Ohm R."/>
            <person name="Sun H."/>
            <person name="Tunlid A."/>
            <person name="Henrissat B."/>
            <person name="Grigoriev I.V."/>
            <person name="Hibbett D.S."/>
            <person name="Martin F."/>
        </authorList>
    </citation>
    <scope>NUCLEOTIDE SEQUENCE [LARGE SCALE GENOMIC DNA]</scope>
    <source>
        <strain evidence="1 2">FD-317 M1</strain>
    </source>
</reference>
<keyword evidence="2" id="KW-1185">Reference proteome</keyword>
<name>A0A0D0AWX9_9AGAR</name>
<protein>
    <recommendedName>
        <fullName evidence="3">F-box domain-containing protein</fullName>
    </recommendedName>
</protein>
<dbReference type="Gene3D" id="3.80.10.10">
    <property type="entry name" value="Ribonuclease Inhibitor"/>
    <property type="match status" value="1"/>
</dbReference>
<dbReference type="EMBL" id="KN834810">
    <property type="protein sequence ID" value="KIK55055.1"/>
    <property type="molecule type" value="Genomic_DNA"/>
</dbReference>
<dbReference type="Proteomes" id="UP000053593">
    <property type="component" value="Unassembled WGS sequence"/>
</dbReference>
<gene>
    <name evidence="1" type="ORF">GYMLUDRAFT_48266</name>
</gene>